<dbReference type="InterPro" id="IPR050596">
    <property type="entry name" value="AspAT/PAT-like"/>
</dbReference>
<evidence type="ECO:0000313" key="8">
    <source>
        <dbReference type="EMBL" id="MBC5995309.1"/>
    </source>
</evidence>
<dbReference type="RefSeq" id="WP_153971481.1">
    <property type="nucleotide sequence ID" value="NZ_JACRWE010000001.1"/>
</dbReference>
<keyword evidence="5" id="KW-0663">Pyridoxal phosphate</keyword>
<dbReference type="InterPro" id="IPR004838">
    <property type="entry name" value="NHTrfase_class1_PyrdxlP-BS"/>
</dbReference>
<dbReference type="InterPro" id="IPR004839">
    <property type="entry name" value="Aminotransferase_I/II_large"/>
</dbReference>
<evidence type="ECO:0000256" key="6">
    <source>
        <dbReference type="RuleBase" id="RU000481"/>
    </source>
</evidence>
<dbReference type="EC" id="2.6.1.-" evidence="6"/>
<proteinExistence type="inferred from homology"/>
<dbReference type="SUPFAM" id="SSF53383">
    <property type="entry name" value="PLP-dependent transferases"/>
    <property type="match status" value="1"/>
</dbReference>
<dbReference type="PANTHER" id="PTHR46383">
    <property type="entry name" value="ASPARTATE AMINOTRANSFERASE"/>
    <property type="match status" value="1"/>
</dbReference>
<keyword evidence="3 6" id="KW-0032">Aminotransferase</keyword>
<evidence type="ECO:0000256" key="3">
    <source>
        <dbReference type="ARBA" id="ARBA00022576"/>
    </source>
</evidence>
<keyword evidence="9" id="KW-1185">Reference proteome</keyword>
<name>A0ABR7JK67_9FIRM</name>
<feature type="domain" description="Aminotransferase class I/classII large" evidence="7">
    <location>
        <begin position="28"/>
        <end position="377"/>
    </location>
</feature>
<dbReference type="Gene3D" id="3.40.640.10">
    <property type="entry name" value="Type I PLP-dependent aspartate aminotransferase-like (Major domain)"/>
    <property type="match status" value="1"/>
</dbReference>
<keyword evidence="4 6" id="KW-0808">Transferase</keyword>
<sequence>MSFISNKYQNIKANAMMAASDTINLRHDIIDLSVGDHDIFTDQRVIDAAVRNNVIGHTLYTHPLGDPKFREIIVKSVEEDYECKINLENIIVTIGAGHALYLALQGIVNNGDEILVIAPYYPAYIDQVSSVDGNIVLVKTSETNGFIPTIGEIKEKVTHKTKAIIINSPNNPTGAIYPKSLLEDIYKLSIENNFMILSDEVYTAFTYADNKFVSMLEIDKNLTNTIVLKSMSKDYAMTGWRIGYMIGSEEIINIAKYINDGITYSAPTICQEGSIEALKLRKEISIKLRCTYNDRIKYAFSRINKIDNIEVKLPQGCIYLFIDIEKTGLDGVAFSNLLLESGVLVLPGDIFGDEYKNYIRLTCNKDIKILEEAFDRIEKISIF</sequence>
<dbReference type="InterPro" id="IPR015421">
    <property type="entry name" value="PyrdxlP-dep_Trfase_major"/>
</dbReference>
<evidence type="ECO:0000256" key="4">
    <source>
        <dbReference type="ARBA" id="ARBA00022679"/>
    </source>
</evidence>
<dbReference type="InterPro" id="IPR015424">
    <property type="entry name" value="PyrdxlP-dep_Trfase"/>
</dbReference>
<dbReference type="GO" id="GO:0008483">
    <property type="term" value="F:transaminase activity"/>
    <property type="evidence" value="ECO:0007669"/>
    <property type="project" value="UniProtKB-KW"/>
</dbReference>
<comment type="cofactor">
    <cofactor evidence="1 6">
        <name>pyridoxal 5'-phosphate</name>
        <dbReference type="ChEBI" id="CHEBI:597326"/>
    </cofactor>
</comment>
<evidence type="ECO:0000313" key="9">
    <source>
        <dbReference type="Proteomes" id="UP000609849"/>
    </source>
</evidence>
<reference evidence="8 9" key="1">
    <citation type="submission" date="2020-08" db="EMBL/GenBank/DDBJ databases">
        <authorList>
            <person name="Liu C."/>
            <person name="Sun Q."/>
        </authorList>
    </citation>
    <scope>NUCLEOTIDE SEQUENCE [LARGE SCALE GENOMIC DNA]</scope>
    <source>
        <strain evidence="8 9">NSJ-18</strain>
    </source>
</reference>
<evidence type="ECO:0000256" key="1">
    <source>
        <dbReference type="ARBA" id="ARBA00001933"/>
    </source>
</evidence>
<accession>A0ABR7JK67</accession>
<dbReference type="InterPro" id="IPR015422">
    <property type="entry name" value="PyrdxlP-dep_Trfase_small"/>
</dbReference>
<evidence type="ECO:0000256" key="5">
    <source>
        <dbReference type="ARBA" id="ARBA00022898"/>
    </source>
</evidence>
<dbReference type="CDD" id="cd00609">
    <property type="entry name" value="AAT_like"/>
    <property type="match status" value="1"/>
</dbReference>
<comment type="similarity">
    <text evidence="2 6">Belongs to the class-I pyridoxal-phosphate-dependent aminotransferase family.</text>
</comment>
<dbReference type="EMBL" id="JACRWE010000001">
    <property type="protein sequence ID" value="MBC5995309.1"/>
    <property type="molecule type" value="Genomic_DNA"/>
</dbReference>
<dbReference type="Gene3D" id="3.90.1150.10">
    <property type="entry name" value="Aspartate Aminotransferase, domain 1"/>
    <property type="match status" value="1"/>
</dbReference>
<dbReference type="PROSITE" id="PS00105">
    <property type="entry name" value="AA_TRANSFER_CLASS_1"/>
    <property type="match status" value="1"/>
</dbReference>
<dbReference type="Pfam" id="PF00155">
    <property type="entry name" value="Aminotran_1_2"/>
    <property type="match status" value="1"/>
</dbReference>
<comment type="caution">
    <text evidence="8">The sequence shown here is derived from an EMBL/GenBank/DDBJ whole genome shotgun (WGS) entry which is preliminary data.</text>
</comment>
<evidence type="ECO:0000256" key="2">
    <source>
        <dbReference type="ARBA" id="ARBA00007441"/>
    </source>
</evidence>
<dbReference type="Proteomes" id="UP000609849">
    <property type="component" value="Unassembled WGS sequence"/>
</dbReference>
<gene>
    <name evidence="8" type="ORF">H8923_00930</name>
</gene>
<evidence type="ECO:0000259" key="7">
    <source>
        <dbReference type="Pfam" id="PF00155"/>
    </source>
</evidence>
<protein>
    <recommendedName>
        <fullName evidence="6">Aminotransferase</fullName>
        <ecNumber evidence="6">2.6.1.-</ecNumber>
    </recommendedName>
</protein>
<dbReference type="PANTHER" id="PTHR46383:SF1">
    <property type="entry name" value="ASPARTATE AMINOTRANSFERASE"/>
    <property type="match status" value="1"/>
</dbReference>
<organism evidence="8 9">
    <name type="scientific">Romboutsia faecis</name>
    <dbReference type="NCBI Taxonomy" id="2764597"/>
    <lineage>
        <taxon>Bacteria</taxon>
        <taxon>Bacillati</taxon>
        <taxon>Bacillota</taxon>
        <taxon>Clostridia</taxon>
        <taxon>Peptostreptococcales</taxon>
        <taxon>Peptostreptococcaceae</taxon>
        <taxon>Romboutsia</taxon>
    </lineage>
</organism>